<dbReference type="OrthoDB" id="9806849at2"/>
<dbReference type="GO" id="GO:0016787">
    <property type="term" value="F:hydrolase activity"/>
    <property type="evidence" value="ECO:0007669"/>
    <property type="project" value="UniProtKB-KW"/>
</dbReference>
<dbReference type="AlphaFoldDB" id="A0A4Q2UEA2"/>
<dbReference type="SUPFAM" id="SSF55811">
    <property type="entry name" value="Nudix"/>
    <property type="match status" value="1"/>
</dbReference>
<dbReference type="EMBL" id="QYBB01000002">
    <property type="protein sequence ID" value="RYC33651.1"/>
    <property type="molecule type" value="Genomic_DNA"/>
</dbReference>
<sequence length="233" mass="25163">MVEVHAVDCLFEPRPWPFAEERAGDIAAHWADALRRKPKMFDGRVLLMHRGAVETSPDGRRVFRGAYLETSFSAFLFWRDIGLPPAGVRNGFGMACLSSSDGAFVLGEMGQHTANAGAVYFASGTPDPGDVRDGCVDIEGSIGRELREETGLEASAVAFDPGMTLVMDACRVGFMKRVRSRETADALVARIHAFLARDPEPELARMHAIRSLGEIGPAVQVTAAAYLRAVLGG</sequence>
<reference evidence="1 2" key="2">
    <citation type="submission" date="2019-02" db="EMBL/GenBank/DDBJ databases">
        <title>'Lichenibacterium ramalinii' gen. nov. sp. nov., 'Lichenibacterium minor' gen. nov. sp. nov.</title>
        <authorList>
            <person name="Pankratov T."/>
        </authorList>
    </citation>
    <scope>NUCLEOTIDE SEQUENCE [LARGE SCALE GENOMIC DNA]</scope>
    <source>
        <strain evidence="1 2">RmlP026</strain>
    </source>
</reference>
<protein>
    <submittedName>
        <fullName evidence="1">NUDIX hydrolase</fullName>
    </submittedName>
</protein>
<dbReference type="Gene3D" id="3.90.79.10">
    <property type="entry name" value="Nucleoside Triphosphate Pyrophosphohydrolase"/>
    <property type="match status" value="1"/>
</dbReference>
<dbReference type="InterPro" id="IPR015797">
    <property type="entry name" value="NUDIX_hydrolase-like_dom_sf"/>
</dbReference>
<accession>A0A4Q2UEA2</accession>
<comment type="caution">
    <text evidence="1">The sequence shown here is derived from an EMBL/GenBank/DDBJ whole genome shotgun (WGS) entry which is preliminary data.</text>
</comment>
<proteinExistence type="predicted"/>
<reference evidence="1 2" key="1">
    <citation type="submission" date="2018-12" db="EMBL/GenBank/DDBJ databases">
        <authorList>
            <person name="Grouzdev D.S."/>
            <person name="Krutkina M.S."/>
        </authorList>
    </citation>
    <scope>NUCLEOTIDE SEQUENCE [LARGE SCALE GENOMIC DNA]</scope>
    <source>
        <strain evidence="1 2">RmlP026</strain>
    </source>
</reference>
<evidence type="ECO:0000313" key="1">
    <source>
        <dbReference type="EMBL" id="RYC33651.1"/>
    </source>
</evidence>
<evidence type="ECO:0000313" key="2">
    <source>
        <dbReference type="Proteomes" id="UP000290759"/>
    </source>
</evidence>
<name>A0A4Q2UEA2_9HYPH</name>
<keyword evidence="2" id="KW-1185">Reference proteome</keyword>
<dbReference type="Proteomes" id="UP000290759">
    <property type="component" value="Unassembled WGS sequence"/>
</dbReference>
<keyword evidence="1" id="KW-0378">Hydrolase</keyword>
<organism evidence="1 2">
    <name type="scientific">Lichenibacterium minor</name>
    <dbReference type="NCBI Taxonomy" id="2316528"/>
    <lineage>
        <taxon>Bacteria</taxon>
        <taxon>Pseudomonadati</taxon>
        <taxon>Pseudomonadota</taxon>
        <taxon>Alphaproteobacteria</taxon>
        <taxon>Hyphomicrobiales</taxon>
        <taxon>Lichenihabitantaceae</taxon>
        <taxon>Lichenibacterium</taxon>
    </lineage>
</organism>
<gene>
    <name evidence="1" type="ORF">D3273_02900</name>
</gene>